<dbReference type="EMBL" id="CP144692">
    <property type="protein sequence ID" value="WVY97879.1"/>
    <property type="molecule type" value="Genomic_DNA"/>
</dbReference>
<protein>
    <submittedName>
        <fullName evidence="3">Uncharacterized protein</fullName>
    </submittedName>
</protein>
<dbReference type="Proteomes" id="UP001374535">
    <property type="component" value="Chromosome 9"/>
</dbReference>
<keyword evidence="2" id="KW-1133">Transmembrane helix</keyword>
<sequence>MGRVSKCDWFTVLENSATTVTVRISFEPATAAVRLPPPETGHPHPESRSSRLRRRQNLDVFSPPSHHAATVESAAGGPPEYLSKRAPVEIRRSLDVGSMKKKAASIAYNGDDKQNLRLDHPNFAINGAGTKIPTSIQSELVVEARFDGNSKLISLPLMDLKLLMQLRMVRKDREDGSSGLPWLTPNKTLSLDNLTHAISEVIRDSSDDVTVTPGIAAVAAGLSLLAFSGVALVILVAVLFFLAIVGFCLESPNATLVYVVQSLEFILKIVCWKLY</sequence>
<evidence type="ECO:0000256" key="1">
    <source>
        <dbReference type="SAM" id="MobiDB-lite"/>
    </source>
</evidence>
<feature type="region of interest" description="Disordered" evidence="1">
    <location>
        <begin position="32"/>
        <end position="53"/>
    </location>
</feature>
<keyword evidence="2" id="KW-0472">Membrane</keyword>
<feature type="transmembrane region" description="Helical" evidence="2">
    <location>
        <begin position="224"/>
        <end position="249"/>
    </location>
</feature>
<organism evidence="3 4">
    <name type="scientific">Vigna mungo</name>
    <name type="common">Black gram</name>
    <name type="synonym">Phaseolus mungo</name>
    <dbReference type="NCBI Taxonomy" id="3915"/>
    <lineage>
        <taxon>Eukaryota</taxon>
        <taxon>Viridiplantae</taxon>
        <taxon>Streptophyta</taxon>
        <taxon>Embryophyta</taxon>
        <taxon>Tracheophyta</taxon>
        <taxon>Spermatophyta</taxon>
        <taxon>Magnoliopsida</taxon>
        <taxon>eudicotyledons</taxon>
        <taxon>Gunneridae</taxon>
        <taxon>Pentapetalae</taxon>
        <taxon>rosids</taxon>
        <taxon>fabids</taxon>
        <taxon>Fabales</taxon>
        <taxon>Fabaceae</taxon>
        <taxon>Papilionoideae</taxon>
        <taxon>50 kb inversion clade</taxon>
        <taxon>NPAAA clade</taxon>
        <taxon>indigoferoid/millettioid clade</taxon>
        <taxon>Phaseoleae</taxon>
        <taxon>Vigna</taxon>
    </lineage>
</organism>
<keyword evidence="4" id="KW-1185">Reference proteome</keyword>
<reference evidence="3 4" key="1">
    <citation type="journal article" date="2023" name="Life. Sci Alliance">
        <title>Evolutionary insights into 3D genome organization and epigenetic landscape of Vigna mungo.</title>
        <authorList>
            <person name="Junaid A."/>
            <person name="Singh B."/>
            <person name="Bhatia S."/>
        </authorList>
    </citation>
    <scope>NUCLEOTIDE SEQUENCE [LARGE SCALE GENOMIC DNA]</scope>
    <source>
        <strain evidence="3">Urdbean</strain>
    </source>
</reference>
<evidence type="ECO:0000313" key="3">
    <source>
        <dbReference type="EMBL" id="WVY97879.1"/>
    </source>
</evidence>
<dbReference type="AlphaFoldDB" id="A0AAQ3MVX8"/>
<proteinExistence type="predicted"/>
<evidence type="ECO:0000313" key="4">
    <source>
        <dbReference type="Proteomes" id="UP001374535"/>
    </source>
</evidence>
<evidence type="ECO:0000256" key="2">
    <source>
        <dbReference type="SAM" id="Phobius"/>
    </source>
</evidence>
<keyword evidence="2" id="KW-0812">Transmembrane</keyword>
<gene>
    <name evidence="3" type="ORF">V8G54_030030</name>
</gene>
<feature type="region of interest" description="Disordered" evidence="1">
    <location>
        <begin position="61"/>
        <end position="80"/>
    </location>
</feature>
<name>A0AAQ3MVX8_VIGMU</name>
<accession>A0AAQ3MVX8</accession>